<dbReference type="AlphaFoldDB" id="A0A9D2PGC8"/>
<dbReference type="InterPro" id="IPR018062">
    <property type="entry name" value="HTH_AraC-typ_CS"/>
</dbReference>
<dbReference type="Pfam" id="PF12833">
    <property type="entry name" value="HTH_18"/>
    <property type="match status" value="1"/>
</dbReference>
<dbReference type="PANTHER" id="PTHR43280:SF2">
    <property type="entry name" value="HTH-TYPE TRANSCRIPTIONAL REGULATOR EXSA"/>
    <property type="match status" value="1"/>
</dbReference>
<dbReference type="InterPro" id="IPR003313">
    <property type="entry name" value="AraC-bd"/>
</dbReference>
<dbReference type="Gene3D" id="1.10.10.60">
    <property type="entry name" value="Homeodomain-like"/>
    <property type="match status" value="2"/>
</dbReference>
<dbReference type="InterPro" id="IPR011051">
    <property type="entry name" value="RmlC_Cupin_sf"/>
</dbReference>
<organism evidence="5 6">
    <name type="scientific">Candidatus Anaerostipes avistercoris</name>
    <dbReference type="NCBI Taxonomy" id="2838462"/>
    <lineage>
        <taxon>Bacteria</taxon>
        <taxon>Bacillati</taxon>
        <taxon>Bacillota</taxon>
        <taxon>Clostridia</taxon>
        <taxon>Lachnospirales</taxon>
        <taxon>Lachnospiraceae</taxon>
        <taxon>Anaerostipes</taxon>
    </lineage>
</organism>
<evidence type="ECO:0000313" key="6">
    <source>
        <dbReference type="Proteomes" id="UP000823904"/>
    </source>
</evidence>
<evidence type="ECO:0000256" key="1">
    <source>
        <dbReference type="ARBA" id="ARBA00023015"/>
    </source>
</evidence>
<dbReference type="SUPFAM" id="SSF51182">
    <property type="entry name" value="RmlC-like cupins"/>
    <property type="match status" value="1"/>
</dbReference>
<proteinExistence type="predicted"/>
<evidence type="ECO:0000256" key="3">
    <source>
        <dbReference type="ARBA" id="ARBA00023163"/>
    </source>
</evidence>
<dbReference type="SMART" id="SM00342">
    <property type="entry name" value="HTH_ARAC"/>
    <property type="match status" value="1"/>
</dbReference>
<dbReference type="GO" id="GO:0043565">
    <property type="term" value="F:sequence-specific DNA binding"/>
    <property type="evidence" value="ECO:0007669"/>
    <property type="project" value="InterPro"/>
</dbReference>
<keyword evidence="3" id="KW-0804">Transcription</keyword>
<keyword evidence="2" id="KW-0238">DNA-binding</keyword>
<dbReference type="EMBL" id="DWWD01000016">
    <property type="protein sequence ID" value="HJC49556.1"/>
    <property type="molecule type" value="Genomic_DNA"/>
</dbReference>
<protein>
    <submittedName>
        <fullName evidence="5">Helix-turn-helix domain-containing protein</fullName>
    </submittedName>
</protein>
<comment type="caution">
    <text evidence="5">The sequence shown here is derived from an EMBL/GenBank/DDBJ whole genome shotgun (WGS) entry which is preliminary data.</text>
</comment>
<evidence type="ECO:0000313" key="5">
    <source>
        <dbReference type="EMBL" id="HJC49556.1"/>
    </source>
</evidence>
<accession>A0A9D2PGC8</accession>
<dbReference type="Gene3D" id="2.60.120.10">
    <property type="entry name" value="Jelly Rolls"/>
    <property type="match status" value="1"/>
</dbReference>
<reference evidence="5" key="2">
    <citation type="submission" date="2021-04" db="EMBL/GenBank/DDBJ databases">
        <authorList>
            <person name="Gilroy R."/>
        </authorList>
    </citation>
    <scope>NUCLEOTIDE SEQUENCE</scope>
    <source>
        <strain evidence="5">ChiSjej3B21-8574</strain>
    </source>
</reference>
<name>A0A9D2PGC8_9FIRM</name>
<dbReference type="PROSITE" id="PS01124">
    <property type="entry name" value="HTH_ARAC_FAMILY_2"/>
    <property type="match status" value="1"/>
</dbReference>
<keyword evidence="1" id="KW-0805">Transcription regulation</keyword>
<dbReference type="SUPFAM" id="SSF46689">
    <property type="entry name" value="Homeodomain-like"/>
    <property type="match status" value="2"/>
</dbReference>
<dbReference type="InterPro" id="IPR018060">
    <property type="entry name" value="HTH_AraC"/>
</dbReference>
<dbReference type="Proteomes" id="UP000823904">
    <property type="component" value="Unassembled WGS sequence"/>
</dbReference>
<dbReference type="Pfam" id="PF02311">
    <property type="entry name" value="AraC_binding"/>
    <property type="match status" value="1"/>
</dbReference>
<dbReference type="PROSITE" id="PS00041">
    <property type="entry name" value="HTH_ARAC_FAMILY_1"/>
    <property type="match status" value="1"/>
</dbReference>
<dbReference type="InterPro" id="IPR009057">
    <property type="entry name" value="Homeodomain-like_sf"/>
</dbReference>
<dbReference type="CDD" id="cd02208">
    <property type="entry name" value="cupin_RmlC-like"/>
    <property type="match status" value="1"/>
</dbReference>
<evidence type="ECO:0000259" key="4">
    <source>
        <dbReference type="PROSITE" id="PS01124"/>
    </source>
</evidence>
<feature type="domain" description="HTH araC/xylS-type" evidence="4">
    <location>
        <begin position="199"/>
        <end position="297"/>
    </location>
</feature>
<gene>
    <name evidence="5" type="ORF">H9754_03070</name>
</gene>
<dbReference type="GO" id="GO:0003700">
    <property type="term" value="F:DNA-binding transcription factor activity"/>
    <property type="evidence" value="ECO:0007669"/>
    <property type="project" value="InterPro"/>
</dbReference>
<evidence type="ECO:0000256" key="2">
    <source>
        <dbReference type="ARBA" id="ARBA00023125"/>
    </source>
</evidence>
<dbReference type="InterPro" id="IPR014710">
    <property type="entry name" value="RmlC-like_jellyroll"/>
</dbReference>
<reference evidence="5" key="1">
    <citation type="journal article" date="2021" name="PeerJ">
        <title>Extensive microbial diversity within the chicken gut microbiome revealed by metagenomics and culture.</title>
        <authorList>
            <person name="Gilroy R."/>
            <person name="Ravi A."/>
            <person name="Getino M."/>
            <person name="Pursley I."/>
            <person name="Horton D.L."/>
            <person name="Alikhan N.F."/>
            <person name="Baker D."/>
            <person name="Gharbi K."/>
            <person name="Hall N."/>
            <person name="Watson M."/>
            <person name="Adriaenssens E.M."/>
            <person name="Foster-Nyarko E."/>
            <person name="Jarju S."/>
            <person name="Secka A."/>
            <person name="Antonio M."/>
            <person name="Oren A."/>
            <person name="Chaudhuri R.R."/>
            <person name="La Ragione R."/>
            <person name="Hildebrand F."/>
            <person name="Pallen M.J."/>
        </authorList>
    </citation>
    <scope>NUCLEOTIDE SEQUENCE</scope>
    <source>
        <strain evidence="5">ChiSjej3B21-8574</strain>
    </source>
</reference>
<sequence length="306" mass="36407">MIKTHHIEFYMGSQEEKMEGFIEDFPYAPLYVELDKYAGRFVPWHWHKAVELFYMESGQLEYYTPKHKIIFPEGSGGLVNSNVLHATKNRKGREKNIQLIHMFDLSLIAGVKGGRIDQKYIQPVCQASQIEIVPLFEDHPKEAEILRRIRQTFDLSEDETGYEIKLREELSKIWMSLFEYIMPQLEQKEQYDKDNDEIKAMMIYVHEHYGEKIRVRDLAEAACISERECFRVFQKYLHMTPYSYVESYRIQEACRMLEEGRDSVTYIGQACGLGSSSHFGKIFREYTKDTPTQYRKKWQDSDRKRR</sequence>
<dbReference type="PANTHER" id="PTHR43280">
    <property type="entry name" value="ARAC-FAMILY TRANSCRIPTIONAL REGULATOR"/>
    <property type="match status" value="1"/>
</dbReference>